<proteinExistence type="predicted"/>
<feature type="coiled-coil region" evidence="3">
    <location>
        <begin position="520"/>
        <end position="554"/>
    </location>
</feature>
<feature type="compositionally biased region" description="Low complexity" evidence="4">
    <location>
        <begin position="878"/>
        <end position="889"/>
    </location>
</feature>
<reference evidence="5" key="2">
    <citation type="submission" date="2025-09" db="UniProtKB">
        <authorList>
            <consortium name="Ensembl"/>
        </authorList>
    </citation>
    <scope>IDENTIFICATION</scope>
</reference>
<evidence type="ECO:0000313" key="6">
    <source>
        <dbReference type="Proteomes" id="UP000261620"/>
    </source>
</evidence>
<evidence type="ECO:0000256" key="3">
    <source>
        <dbReference type="SAM" id="Coils"/>
    </source>
</evidence>
<feature type="region of interest" description="Disordered" evidence="4">
    <location>
        <begin position="874"/>
        <end position="998"/>
    </location>
</feature>
<feature type="compositionally biased region" description="Basic and acidic residues" evidence="4">
    <location>
        <begin position="892"/>
        <end position="916"/>
    </location>
</feature>
<dbReference type="GO" id="GO:0003779">
    <property type="term" value="F:actin binding"/>
    <property type="evidence" value="ECO:0007669"/>
    <property type="project" value="UniProtKB-KW"/>
</dbReference>
<dbReference type="Pfam" id="PF00435">
    <property type="entry name" value="Spectrin"/>
    <property type="match status" value="4"/>
</dbReference>
<name>A0A3Q3VX02_MOLML</name>
<dbReference type="Ensembl" id="ENSMMOT00000007780.1">
    <property type="protein sequence ID" value="ENSMMOP00000007636.1"/>
    <property type="gene ID" value="ENSMMOG00000005936.1"/>
</dbReference>
<dbReference type="CDD" id="cd00176">
    <property type="entry name" value="SPEC"/>
    <property type="match status" value="3"/>
</dbReference>
<dbReference type="Gene3D" id="1.20.58.60">
    <property type="match status" value="5"/>
</dbReference>
<dbReference type="FunFam" id="1.20.58.60:FF:000033">
    <property type="entry name" value="Spectrin beta chain"/>
    <property type="match status" value="1"/>
</dbReference>
<dbReference type="SUPFAM" id="SSF50729">
    <property type="entry name" value="PH domain-like"/>
    <property type="match status" value="1"/>
</dbReference>
<feature type="compositionally biased region" description="Basic and acidic residues" evidence="4">
    <location>
        <begin position="819"/>
        <end position="845"/>
    </location>
</feature>
<dbReference type="Proteomes" id="UP000261620">
    <property type="component" value="Unplaced"/>
</dbReference>
<organism evidence="5 6">
    <name type="scientific">Mola mola</name>
    <name type="common">Ocean sunfish</name>
    <name type="synonym">Tetraodon mola</name>
    <dbReference type="NCBI Taxonomy" id="94237"/>
    <lineage>
        <taxon>Eukaryota</taxon>
        <taxon>Metazoa</taxon>
        <taxon>Chordata</taxon>
        <taxon>Craniata</taxon>
        <taxon>Vertebrata</taxon>
        <taxon>Euteleostomi</taxon>
        <taxon>Actinopterygii</taxon>
        <taxon>Neopterygii</taxon>
        <taxon>Teleostei</taxon>
        <taxon>Neoteleostei</taxon>
        <taxon>Acanthomorphata</taxon>
        <taxon>Eupercaria</taxon>
        <taxon>Tetraodontiformes</taxon>
        <taxon>Molidae</taxon>
        <taxon>Mola</taxon>
    </lineage>
</organism>
<dbReference type="OMA" id="SPNKSWV"/>
<feature type="compositionally biased region" description="Basic and acidic residues" evidence="4">
    <location>
        <begin position="1108"/>
        <end position="1157"/>
    </location>
</feature>
<reference evidence="5" key="1">
    <citation type="submission" date="2025-08" db="UniProtKB">
        <authorList>
            <consortium name="Ensembl"/>
        </authorList>
    </citation>
    <scope>IDENTIFICATION</scope>
</reference>
<evidence type="ECO:0000256" key="2">
    <source>
        <dbReference type="ARBA" id="ARBA00023203"/>
    </source>
</evidence>
<feature type="region of interest" description="Disordered" evidence="4">
    <location>
        <begin position="819"/>
        <end position="856"/>
    </location>
</feature>
<keyword evidence="1" id="KW-0677">Repeat</keyword>
<dbReference type="SMART" id="SM00150">
    <property type="entry name" value="SPEC"/>
    <property type="match status" value="6"/>
</dbReference>
<accession>A0A3Q3VX02</accession>
<sequence length="1170" mass="134571">EKMLMARDTARDEAQKLHKKWLKHQAFMAELARNKEWLAKIEQEGQKLIQEKPELRSVVQQKLEEIRDCWSDLESTTKAKARQLFENNKPEPAVKSYSDLDSQLSHLEQQPPQLGQAHHLPTFNEQLQKFQELMAGDKEGGEQSGGMETRIVRLIEPLKERRRILLSSKEMHQVAQDLEDEILWIQERLPLATCKDYGNNLQGVQQQREQTGRRARIEEVLDRAGIIASLRTPEVEFVREGAGHVRQLWEVLLLQTERRSVMLDATLQAQQYYSEAAKVESWLSDQRLHLVNEEKGTDEASTLQLLKAHLALEQTVETYAETVGMISQQCQQLLELGHPEEQITKQQSHIDRLYVSLKDMVEHRKTKLEQQYWLYQLNKDVEELEKWITEREAVASSTELGQDLDDVTFQVLQERFTKFASETNSIGQQRIEQVNKMVNEMIDCGHSDAATIAEWKDSLNESWADLLELIETRRQMLAASHQLHKFFTDCKEIAGKMKQLPEVRACQANITNPATLQRLMQSFEHALQLLVAQVRQLQENAASLRTIYAGEKAEAIMVKEQDVMEAWKELLSSCEASRIHVTSVTDKVQFFSVVRENLMWMEGIMGQIGWDEPDLIALEVMMKQHQELKAKIDGRSKTIQQCADLGKILIAAGNPASEEQIKEKLDSLLAKQRDLVEKWDKHQEKLQSQEMFQFAQETVRAEAWLKAKEPLITSKEPEGGEAQNQTDEVEQLILRHEAFRKAAVTWKECFSSLRQGIMDPKMAYAWQHLKADFMQPRINHIHKAVNPLLEASRAQREQFGDIPMADMMRPESGLELLHGRLQRDPRGSRSDPQMDHLRREREYKLGRQTSSEQEIQARLNELPLIVRQERYRRRLERQSSSEQEGSSKQRLQRQDSSDLEGSVKDGSDKRSEKRSTMAEIVEQVQEREAAHARGEPYRPSSSLSAPVTRFDGRPRARDRPKPRRRPRPKEPEETRRSRSAPATGAPTTPQPPSHTAHNEGFLYRKKVTTSDLEAQQRSPNKCWVNIYCVLKEGKMTFYKDARNHSTTYNEEPPVDLSNCSFDPSMGYKKKKNVFILEDLKAWTSNITNCITEHKVMAKWDKPGTSSMDLDHSERKEKSEGDADARSERSELIEGEQRSERGDGSEKLDTSEIADKMEGGAGGSSTSGKSK</sequence>
<feature type="compositionally biased region" description="Basic and acidic residues" evidence="4">
    <location>
        <begin position="924"/>
        <end position="936"/>
    </location>
</feature>
<dbReference type="InterPro" id="IPR011993">
    <property type="entry name" value="PH-like_dom_sf"/>
</dbReference>
<dbReference type="InterPro" id="IPR018159">
    <property type="entry name" value="Spectrin/alpha-actinin"/>
</dbReference>
<dbReference type="SUPFAM" id="SSF46966">
    <property type="entry name" value="Spectrin repeat"/>
    <property type="match status" value="6"/>
</dbReference>
<keyword evidence="3" id="KW-0175">Coiled coil</keyword>
<dbReference type="FunFam" id="1.20.58.60:FF:000019">
    <property type="entry name" value="Spectrin beta chain"/>
    <property type="match status" value="1"/>
</dbReference>
<feature type="region of interest" description="Disordered" evidence="4">
    <location>
        <begin position="1100"/>
        <end position="1170"/>
    </location>
</feature>
<dbReference type="Gene3D" id="2.30.29.30">
    <property type="entry name" value="Pleckstrin-homology domain (PH domain)/Phosphotyrosine-binding domain (PTB)"/>
    <property type="match status" value="1"/>
</dbReference>
<dbReference type="InterPro" id="IPR002017">
    <property type="entry name" value="Spectrin_repeat"/>
</dbReference>
<keyword evidence="2" id="KW-0009">Actin-binding</keyword>
<evidence type="ECO:0000313" key="5">
    <source>
        <dbReference type="Ensembl" id="ENSMMOP00000007636.1"/>
    </source>
</evidence>
<keyword evidence="6" id="KW-1185">Reference proteome</keyword>
<feature type="compositionally biased region" description="Basic and acidic residues" evidence="4">
    <location>
        <begin position="950"/>
        <end position="959"/>
    </location>
</feature>
<dbReference type="PANTHER" id="PTHR11915">
    <property type="entry name" value="SPECTRIN/FILAMIN RELATED CYTOSKELETAL PROTEIN"/>
    <property type="match status" value="1"/>
</dbReference>
<dbReference type="STRING" id="94237.ENSMMOP00000007636"/>
<evidence type="ECO:0000256" key="1">
    <source>
        <dbReference type="ARBA" id="ARBA00022737"/>
    </source>
</evidence>
<evidence type="ECO:0000256" key="4">
    <source>
        <dbReference type="SAM" id="MobiDB-lite"/>
    </source>
</evidence>
<protein>
    <submittedName>
        <fullName evidence="5">Uncharacterized protein</fullName>
    </submittedName>
</protein>
<dbReference type="AlphaFoldDB" id="A0A3Q3VX02"/>